<proteinExistence type="predicted"/>
<dbReference type="Pfam" id="PF04149">
    <property type="entry name" value="DUF397"/>
    <property type="match status" value="1"/>
</dbReference>
<evidence type="ECO:0000313" key="2">
    <source>
        <dbReference type="EMBL" id="MDR7303023.1"/>
    </source>
</evidence>
<reference evidence="2" key="1">
    <citation type="submission" date="2023-07" db="EMBL/GenBank/DDBJ databases">
        <title>Sequencing the genomes of 1000 actinobacteria strains.</title>
        <authorList>
            <person name="Klenk H.-P."/>
        </authorList>
    </citation>
    <scope>NUCLEOTIDE SEQUENCE</scope>
    <source>
        <strain evidence="2">DSM 45977</strain>
    </source>
</reference>
<protein>
    <recommendedName>
        <fullName evidence="1">DUF397 domain-containing protein</fullName>
    </recommendedName>
</protein>
<accession>A0AAE3ZG78</accession>
<keyword evidence="3" id="KW-1185">Reference proteome</keyword>
<feature type="domain" description="DUF397" evidence="1">
    <location>
        <begin position="9"/>
        <end position="62"/>
    </location>
</feature>
<dbReference type="Proteomes" id="UP001180845">
    <property type="component" value="Unassembled WGS sequence"/>
</dbReference>
<evidence type="ECO:0000259" key="1">
    <source>
        <dbReference type="Pfam" id="PF04149"/>
    </source>
</evidence>
<evidence type="ECO:0000313" key="3">
    <source>
        <dbReference type="Proteomes" id="UP001180845"/>
    </source>
</evidence>
<dbReference type="EMBL" id="JAVDXW010000001">
    <property type="protein sequence ID" value="MDR7303023.1"/>
    <property type="molecule type" value="Genomic_DNA"/>
</dbReference>
<dbReference type="RefSeq" id="WP_310275054.1">
    <property type="nucleotide sequence ID" value="NZ_JAVDXW010000001.1"/>
</dbReference>
<name>A0AAE3ZG78_9ACTN</name>
<gene>
    <name evidence="2" type="ORF">JOF55_003204</name>
</gene>
<dbReference type="InterPro" id="IPR007278">
    <property type="entry name" value="DUF397"/>
</dbReference>
<comment type="caution">
    <text evidence="2">The sequence shown here is derived from an EMBL/GenBank/DDBJ whole genome shotgun (WGS) entry which is preliminary data.</text>
</comment>
<sequence length="69" mass="7347">MPAPNLTGAAWRKSTRSNANNGNCVEVGFADNARGVRDTKDRSYGTLAFGAEQWSAFVATVKSGRLDPS</sequence>
<dbReference type="AlphaFoldDB" id="A0AAE3ZG78"/>
<organism evidence="2 3">
    <name type="scientific">Haloactinomyces albus</name>
    <dbReference type="NCBI Taxonomy" id="1352928"/>
    <lineage>
        <taxon>Bacteria</taxon>
        <taxon>Bacillati</taxon>
        <taxon>Actinomycetota</taxon>
        <taxon>Actinomycetes</taxon>
        <taxon>Actinopolysporales</taxon>
        <taxon>Actinopolysporaceae</taxon>
        <taxon>Haloactinomyces</taxon>
    </lineage>
</organism>